<name>A0A8D9BFF8_9HEMI</name>
<feature type="transmembrane region" description="Helical" evidence="1">
    <location>
        <begin position="44"/>
        <end position="63"/>
    </location>
</feature>
<reference evidence="2" key="1">
    <citation type="submission" date="2021-05" db="EMBL/GenBank/DDBJ databases">
        <authorList>
            <person name="Alioto T."/>
            <person name="Alioto T."/>
            <person name="Gomez Garrido J."/>
        </authorList>
    </citation>
    <scope>NUCLEOTIDE SEQUENCE</scope>
</reference>
<keyword evidence="1" id="KW-1133">Transmembrane helix</keyword>
<keyword evidence="1" id="KW-0472">Membrane</keyword>
<dbReference type="EMBL" id="HBUF01624876">
    <property type="protein sequence ID" value="CAG6781852.1"/>
    <property type="molecule type" value="Transcribed_RNA"/>
</dbReference>
<proteinExistence type="predicted"/>
<organism evidence="2">
    <name type="scientific">Cacopsylla melanoneura</name>
    <dbReference type="NCBI Taxonomy" id="428564"/>
    <lineage>
        <taxon>Eukaryota</taxon>
        <taxon>Metazoa</taxon>
        <taxon>Ecdysozoa</taxon>
        <taxon>Arthropoda</taxon>
        <taxon>Hexapoda</taxon>
        <taxon>Insecta</taxon>
        <taxon>Pterygota</taxon>
        <taxon>Neoptera</taxon>
        <taxon>Paraneoptera</taxon>
        <taxon>Hemiptera</taxon>
        <taxon>Sternorrhyncha</taxon>
        <taxon>Psylloidea</taxon>
        <taxon>Psyllidae</taxon>
        <taxon>Psyllinae</taxon>
        <taxon>Cacopsylla</taxon>
    </lineage>
</organism>
<evidence type="ECO:0008006" key="3">
    <source>
        <dbReference type="Google" id="ProtNLM"/>
    </source>
</evidence>
<sequence length="119" mass="13736">MVITSSFRLQKPEPSSLLLATQFISAFVPRRTLSSRCRVFKIYQSSSLFYFSLFVAMFSLLCVSFQSSTEEKNKLKENSLPKYLFKTLSLFLSAFPNSRSLFPYSPLYSLGNFQRKVLN</sequence>
<protein>
    <recommendedName>
        <fullName evidence="3">Transmembrane protein</fullName>
    </recommendedName>
</protein>
<evidence type="ECO:0000313" key="2">
    <source>
        <dbReference type="EMBL" id="CAG6781852.1"/>
    </source>
</evidence>
<dbReference type="AlphaFoldDB" id="A0A8D9BFF8"/>
<keyword evidence="1" id="KW-0812">Transmembrane</keyword>
<evidence type="ECO:0000256" key="1">
    <source>
        <dbReference type="SAM" id="Phobius"/>
    </source>
</evidence>
<accession>A0A8D9BFF8</accession>